<sequence>MNLIIKDMIYETASLSNRKLTTNLTSKEMRFLLLYILILPLSLHVFAQETSLIPMPQNIKWGEGSFTLSPKTTLSKGNSELDVDYYIQEIQKQNNVSITETDKEYGDITLHIINEFNLGEEAYKLTVQESSIDITANTEFGLRNGLATLLQLIGLNNTVKCVDISDSPKYEWRGMMLDVSRHFFTVEEVKRYLDLMTKYKLNKFHWHLTEDQGWRIEIKKYPKLTEIGAWRTERDGSRYGGFYTQDDIKEVVAYATARGIEVIPEIDMPGHMLGALASYPELACTEGPFEVWNRWGVSEDVLCAGDEQVYTFIEDILEEIIPLFPSTYFHLGGDECPKTRWKECDKCQLKIKQENLADEHELQSYFIHRVEKMVNKLGKKITGWDEILEGGLSSTATVQLWRDWHDKDAVSKIAKMGNDVIASPTACCYFDYDIATTDVAQLYAFNPTPSDLNKEEAQHVLGSEFTVWTERIPDQDRADFMIFPRALAFSEALWTGTKENGLKEFEERLDLQYPILDQLGVNYGPSEVLMEVSTSMKDGDIMLSANKLSDKLEIKYKVGSKGEFQLYTKPVKVEKSGDIIFQGFRNGKALGDPILKTFQLHKGNSASIKLIEEPSKPYINGGAASLNNSIIGGEKFQDGTWIGFNGQNLQAVLTWEESQELNSITFDAYDELGSWIMSPNSFKVLVSIDGSKYKDVSKKFKVEKVVDLNKNQFTLKFKKPLKEVRGIEIIIEHPGVLPKNHGGAGKPAWMMIDELIIE</sequence>
<dbReference type="PANTHER" id="PTHR22600">
    <property type="entry name" value="BETA-HEXOSAMINIDASE"/>
    <property type="match status" value="1"/>
</dbReference>
<feature type="domain" description="Beta-hexosaminidase bacterial type N-terminal" evidence="8">
    <location>
        <begin position="50"/>
        <end position="166"/>
    </location>
</feature>
<evidence type="ECO:0000256" key="6">
    <source>
        <dbReference type="PIRSR" id="PIRSR625705-1"/>
    </source>
</evidence>
<keyword evidence="10" id="KW-1185">Reference proteome</keyword>
<dbReference type="PRINTS" id="PR00738">
    <property type="entry name" value="GLHYDRLASE20"/>
</dbReference>
<dbReference type="SUPFAM" id="SSF55545">
    <property type="entry name" value="beta-N-acetylhexosaminidase-like domain"/>
    <property type="match status" value="1"/>
</dbReference>
<evidence type="ECO:0000256" key="4">
    <source>
        <dbReference type="ARBA" id="ARBA00022801"/>
    </source>
</evidence>
<gene>
    <name evidence="9" type="ORF">KMW28_11280</name>
</gene>
<dbReference type="CDD" id="cd06563">
    <property type="entry name" value="GH20_chitobiase-like"/>
    <property type="match status" value="1"/>
</dbReference>
<dbReference type="GO" id="GO:0030203">
    <property type="term" value="P:glycosaminoglycan metabolic process"/>
    <property type="evidence" value="ECO:0007669"/>
    <property type="project" value="TreeGrafter"/>
</dbReference>
<dbReference type="PANTHER" id="PTHR22600:SF57">
    <property type="entry name" value="BETA-N-ACETYLHEXOSAMINIDASE"/>
    <property type="match status" value="1"/>
</dbReference>
<dbReference type="Gene3D" id="3.30.379.10">
    <property type="entry name" value="Chitobiase/beta-hexosaminidase domain 2-like"/>
    <property type="match status" value="1"/>
</dbReference>
<feature type="domain" description="Glycoside hydrolase family 20 catalytic" evidence="7">
    <location>
        <begin position="170"/>
        <end position="496"/>
    </location>
</feature>
<dbReference type="RefSeq" id="WP_169663329.1">
    <property type="nucleotide sequence ID" value="NZ_CP076132.1"/>
</dbReference>
<name>A0AAX1MY45_9BACT</name>
<evidence type="ECO:0000313" key="9">
    <source>
        <dbReference type="EMBL" id="QWG00234.1"/>
    </source>
</evidence>
<dbReference type="InterPro" id="IPR029018">
    <property type="entry name" value="Hex-like_dom2"/>
</dbReference>
<evidence type="ECO:0000256" key="1">
    <source>
        <dbReference type="ARBA" id="ARBA00001231"/>
    </source>
</evidence>
<dbReference type="InterPro" id="IPR025705">
    <property type="entry name" value="Beta_hexosaminidase_sua/sub"/>
</dbReference>
<dbReference type="InterPro" id="IPR015882">
    <property type="entry name" value="HEX_bac_N"/>
</dbReference>
<evidence type="ECO:0000313" key="10">
    <source>
        <dbReference type="Proteomes" id="UP000678679"/>
    </source>
</evidence>
<dbReference type="InterPro" id="IPR017853">
    <property type="entry name" value="GH"/>
</dbReference>
<evidence type="ECO:0000256" key="2">
    <source>
        <dbReference type="ARBA" id="ARBA00006285"/>
    </source>
</evidence>
<dbReference type="KEGG" id="fya:KMW28_11280"/>
<keyword evidence="5" id="KW-0326">Glycosidase</keyword>
<dbReference type="GO" id="GO:0005975">
    <property type="term" value="P:carbohydrate metabolic process"/>
    <property type="evidence" value="ECO:0007669"/>
    <property type="project" value="InterPro"/>
</dbReference>
<dbReference type="GO" id="GO:0004563">
    <property type="term" value="F:beta-N-acetylhexosaminidase activity"/>
    <property type="evidence" value="ECO:0007669"/>
    <property type="project" value="UniProtKB-EC"/>
</dbReference>
<reference evidence="9 10" key="1">
    <citation type="submission" date="2021-05" db="EMBL/GenBank/DDBJ databases">
        <title>Comparative genomic studies on the polysaccharide-degrading batcterial strains of the Flammeovirga genus.</title>
        <authorList>
            <person name="Zewei F."/>
            <person name="Zheng Z."/>
            <person name="Yu L."/>
            <person name="Ruyue G."/>
            <person name="Yanhong M."/>
            <person name="Yuanyuan C."/>
            <person name="Jingyan G."/>
            <person name="Wenjun H."/>
        </authorList>
    </citation>
    <scope>NUCLEOTIDE SEQUENCE [LARGE SCALE GENOMIC DNA]</scope>
    <source>
        <strain evidence="9 10">NBRC:100898</strain>
    </source>
</reference>
<dbReference type="Pfam" id="PF02838">
    <property type="entry name" value="Glyco_hydro_20b"/>
    <property type="match status" value="1"/>
</dbReference>
<comment type="catalytic activity">
    <reaction evidence="1">
        <text>Hydrolysis of terminal non-reducing N-acetyl-D-hexosamine residues in N-acetyl-beta-D-hexosaminides.</text>
        <dbReference type="EC" id="3.2.1.52"/>
    </reaction>
</comment>
<comment type="similarity">
    <text evidence="2">Belongs to the glycosyl hydrolase 20 family.</text>
</comment>
<dbReference type="AlphaFoldDB" id="A0AAX1MY45"/>
<organism evidence="9 10">
    <name type="scientific">Flammeovirga yaeyamensis</name>
    <dbReference type="NCBI Taxonomy" id="367791"/>
    <lineage>
        <taxon>Bacteria</taxon>
        <taxon>Pseudomonadati</taxon>
        <taxon>Bacteroidota</taxon>
        <taxon>Cytophagia</taxon>
        <taxon>Cytophagales</taxon>
        <taxon>Flammeovirgaceae</taxon>
        <taxon>Flammeovirga</taxon>
    </lineage>
</organism>
<dbReference type="Gene3D" id="3.20.20.80">
    <property type="entry name" value="Glycosidases"/>
    <property type="match status" value="1"/>
</dbReference>
<dbReference type="Pfam" id="PF00728">
    <property type="entry name" value="Glyco_hydro_20"/>
    <property type="match status" value="1"/>
</dbReference>
<evidence type="ECO:0000259" key="8">
    <source>
        <dbReference type="Pfam" id="PF02838"/>
    </source>
</evidence>
<feature type="active site" description="Proton donor" evidence="6">
    <location>
        <position position="335"/>
    </location>
</feature>
<keyword evidence="4" id="KW-0378">Hydrolase</keyword>
<evidence type="ECO:0000259" key="7">
    <source>
        <dbReference type="Pfam" id="PF00728"/>
    </source>
</evidence>
<dbReference type="EMBL" id="CP076132">
    <property type="protein sequence ID" value="QWG00234.1"/>
    <property type="molecule type" value="Genomic_DNA"/>
</dbReference>
<dbReference type="SUPFAM" id="SSF51445">
    <property type="entry name" value="(Trans)glycosidases"/>
    <property type="match status" value="1"/>
</dbReference>
<evidence type="ECO:0000256" key="3">
    <source>
        <dbReference type="ARBA" id="ARBA00012663"/>
    </source>
</evidence>
<dbReference type="Proteomes" id="UP000678679">
    <property type="component" value="Chromosome 1"/>
</dbReference>
<proteinExistence type="inferred from homology"/>
<protein>
    <recommendedName>
        <fullName evidence="3">beta-N-acetylhexosaminidase</fullName>
        <ecNumber evidence="3">3.2.1.52</ecNumber>
    </recommendedName>
</protein>
<dbReference type="GO" id="GO:0016020">
    <property type="term" value="C:membrane"/>
    <property type="evidence" value="ECO:0007669"/>
    <property type="project" value="TreeGrafter"/>
</dbReference>
<dbReference type="EC" id="3.2.1.52" evidence="3"/>
<dbReference type="InterPro" id="IPR015883">
    <property type="entry name" value="Glyco_hydro_20_cat"/>
</dbReference>
<accession>A0AAX1MY45</accession>
<evidence type="ECO:0000256" key="5">
    <source>
        <dbReference type="ARBA" id="ARBA00023295"/>
    </source>
</evidence>